<dbReference type="KEGG" id="hau:Haur_4147"/>
<gene>
    <name evidence="2" type="ordered locus">Haur_4147</name>
</gene>
<dbReference type="HOGENOM" id="CLU_2479073_0_0_0"/>
<evidence type="ECO:0000313" key="3">
    <source>
        <dbReference type="Proteomes" id="UP000000787"/>
    </source>
</evidence>
<evidence type="ECO:0000313" key="2">
    <source>
        <dbReference type="EMBL" id="ABX06779.1"/>
    </source>
</evidence>
<keyword evidence="1" id="KW-0812">Transmembrane</keyword>
<dbReference type="AlphaFoldDB" id="A9AWM0"/>
<name>A9AWM0_HERA2</name>
<keyword evidence="1" id="KW-0472">Membrane</keyword>
<proteinExistence type="predicted"/>
<accession>A9AWM0</accession>
<keyword evidence="3" id="KW-1185">Reference proteome</keyword>
<dbReference type="EMBL" id="CP000875">
    <property type="protein sequence ID" value="ABX06779.1"/>
    <property type="molecule type" value="Genomic_DNA"/>
</dbReference>
<dbReference type="InParanoid" id="A9AWM0"/>
<dbReference type="STRING" id="316274.Haur_4147"/>
<dbReference type="BioCyc" id="HAUR316274:GHYA-4193-MONOMER"/>
<evidence type="ECO:0000256" key="1">
    <source>
        <dbReference type="SAM" id="Phobius"/>
    </source>
</evidence>
<dbReference type="eggNOG" id="ENOG5033NSU">
    <property type="taxonomic scope" value="Bacteria"/>
</dbReference>
<reference evidence="2 3" key="1">
    <citation type="journal article" date="2011" name="Stand. Genomic Sci.">
        <title>Complete genome sequence of the filamentous gliding predatory bacterium Herpetosiphon aurantiacus type strain (114-95(T)).</title>
        <authorList>
            <person name="Kiss H."/>
            <person name="Nett M."/>
            <person name="Domin N."/>
            <person name="Martin K."/>
            <person name="Maresca J.A."/>
            <person name="Copeland A."/>
            <person name="Lapidus A."/>
            <person name="Lucas S."/>
            <person name="Berry K.W."/>
            <person name="Glavina Del Rio T."/>
            <person name="Dalin E."/>
            <person name="Tice H."/>
            <person name="Pitluck S."/>
            <person name="Richardson P."/>
            <person name="Bruce D."/>
            <person name="Goodwin L."/>
            <person name="Han C."/>
            <person name="Detter J.C."/>
            <person name="Schmutz J."/>
            <person name="Brettin T."/>
            <person name="Land M."/>
            <person name="Hauser L."/>
            <person name="Kyrpides N.C."/>
            <person name="Ivanova N."/>
            <person name="Goker M."/>
            <person name="Woyke T."/>
            <person name="Klenk H.P."/>
            <person name="Bryant D.A."/>
        </authorList>
    </citation>
    <scope>NUCLEOTIDE SEQUENCE [LARGE SCALE GENOMIC DNA]</scope>
    <source>
        <strain evidence="3">ATCC 23779 / DSM 785 / 114-95</strain>
    </source>
</reference>
<keyword evidence="1" id="KW-1133">Transmembrane helix</keyword>
<protein>
    <submittedName>
        <fullName evidence="2">Uncharacterized protein</fullName>
    </submittedName>
</protein>
<organism evidence="2 3">
    <name type="scientific">Herpetosiphon aurantiacus (strain ATCC 23779 / DSM 785 / 114-95)</name>
    <dbReference type="NCBI Taxonomy" id="316274"/>
    <lineage>
        <taxon>Bacteria</taxon>
        <taxon>Bacillati</taxon>
        <taxon>Chloroflexota</taxon>
        <taxon>Chloroflexia</taxon>
        <taxon>Herpetosiphonales</taxon>
        <taxon>Herpetosiphonaceae</taxon>
        <taxon>Herpetosiphon</taxon>
    </lineage>
</organism>
<sequence length="87" mass="9634">MMMYHVPPSSPYVPCPRCQNPLPTKVTMSWWGGIVGPKMVNLVKCPQCKLQYNGKTGASVSKFIVIYVGAWVLLFLIVVAVLFFAQG</sequence>
<dbReference type="Proteomes" id="UP000000787">
    <property type="component" value="Chromosome"/>
</dbReference>
<feature type="transmembrane region" description="Helical" evidence="1">
    <location>
        <begin position="64"/>
        <end position="85"/>
    </location>
</feature>